<protein>
    <recommendedName>
        <fullName evidence="2">VPS9 domain-containing protein</fullName>
    </recommendedName>
</protein>
<dbReference type="EMBL" id="LK023315">
    <property type="protein sequence ID" value="CDS04798.1"/>
    <property type="molecule type" value="Genomic_DNA"/>
</dbReference>
<feature type="region of interest" description="Disordered" evidence="1">
    <location>
        <begin position="254"/>
        <end position="273"/>
    </location>
</feature>
<dbReference type="InterPro" id="IPR003123">
    <property type="entry name" value="VPS9"/>
</dbReference>
<evidence type="ECO:0000259" key="2">
    <source>
        <dbReference type="PROSITE" id="PS51205"/>
    </source>
</evidence>
<feature type="region of interest" description="Disordered" evidence="1">
    <location>
        <begin position="657"/>
        <end position="723"/>
    </location>
</feature>
<feature type="compositionally biased region" description="Pro residues" evidence="1">
    <location>
        <begin position="606"/>
        <end position="615"/>
    </location>
</feature>
<feature type="compositionally biased region" description="Polar residues" evidence="1">
    <location>
        <begin position="263"/>
        <end position="272"/>
    </location>
</feature>
<sequence>MFRFGRFDMGDASSPSMEGEQQQQEDGVSNSSSNSNKSTSFLQRMASADTLLRSSAPLMKRPSFSSLQNSFSSSSGSSIASSFSIPVPTNSWGMLALSRLRAADDGEFDDVIDLLLTRDKAVLLLPVSQPSHPSAIIDREFIQDHVILYQASNDMSQVISLSGIRGTFQNDQFVALGLLPSEREISSIISGSSNKKSLFDTFSLDPSSIPLDCPKYNILHSHVQLPLKDDKIISAMLIQKPISKNDVVDWETARKSNTDEHGSNTSSGNSNIENDRRVKEFIKNYRKRPPRNLDHASNQVLDFLDDMAAKKNNDEYMDALECHVCYELYDCLFSTPGGDETLQDEALESRIAALNLLDLNLSHLGIIVEDESDVDDINVVVKDAGLQLQLLNSIPDAKSKLEGLVKTHQIIVEAIEGFAEKYRQAKLDTDLEVVQEMKHAMSAANEEEKAMSRKPSATGSSSIPGDSNDEHGPLTMNQEDESKKDDDQEQVKGDEEKGQSATESPALSDGGQTLGSASADVLLPLLIFTIVKSNPTNFLSNLRFIHRFRRPSRISGQESYCLTNMMAAVSFLETTNLVGLGLSADKVLSHVTDLNGNKETSGRVSPPAPPTPPKTTPALQPTQPRSSSVDATAGLKLMSDMVDSSYKMFDGLGRLWQRDAGKPPSKAGITTSTDSTAAGRGRASTVTESELKDMPSNGNNSIRGALSPSSSSSTDGGGSTRTISRRPDALHALLQAPSQLIHSVGNARGQQSIDKAEGPMQKFLDKKSVEDLKIGEVAELLADYKRLAAMMKQAGLC</sequence>
<dbReference type="GO" id="GO:0005085">
    <property type="term" value="F:guanyl-nucleotide exchange factor activity"/>
    <property type="evidence" value="ECO:0007669"/>
    <property type="project" value="InterPro"/>
</dbReference>
<feature type="compositionally biased region" description="Polar residues" evidence="1">
    <location>
        <begin position="455"/>
        <end position="465"/>
    </location>
</feature>
<dbReference type="SMART" id="SM00167">
    <property type="entry name" value="VPS9"/>
    <property type="match status" value="1"/>
</dbReference>
<dbReference type="PANTHER" id="PTHR23101:SF25">
    <property type="entry name" value="GTPASE-ACTIVATING PROTEIN AND VPS9 DOMAIN-CONTAINING PROTEIN 1"/>
    <property type="match status" value="1"/>
</dbReference>
<feature type="compositionally biased region" description="Polar residues" evidence="1">
    <location>
        <begin position="499"/>
        <end position="512"/>
    </location>
</feature>
<feature type="region of interest" description="Disordered" evidence="1">
    <location>
        <begin position="594"/>
        <end position="629"/>
    </location>
</feature>
<feature type="domain" description="VPS9" evidence="2">
    <location>
        <begin position="341"/>
        <end position="581"/>
    </location>
</feature>
<dbReference type="Gene3D" id="1.20.1050.80">
    <property type="entry name" value="VPS9 domain"/>
    <property type="match status" value="1"/>
</dbReference>
<evidence type="ECO:0000256" key="1">
    <source>
        <dbReference type="SAM" id="MobiDB-lite"/>
    </source>
</evidence>
<dbReference type="OrthoDB" id="10264848at2759"/>
<gene>
    <name evidence="3" type="ORF">LRAMOSA07328</name>
</gene>
<dbReference type="PANTHER" id="PTHR23101">
    <property type="entry name" value="RAB GDP/GTP EXCHANGE FACTOR"/>
    <property type="match status" value="1"/>
</dbReference>
<feature type="compositionally biased region" description="Polar residues" evidence="1">
    <location>
        <begin position="13"/>
        <end position="28"/>
    </location>
</feature>
<evidence type="ECO:0000313" key="3">
    <source>
        <dbReference type="EMBL" id="CDS04798.1"/>
    </source>
</evidence>
<dbReference type="GO" id="GO:0031267">
    <property type="term" value="F:small GTPase binding"/>
    <property type="evidence" value="ECO:0007669"/>
    <property type="project" value="TreeGrafter"/>
</dbReference>
<feature type="compositionally biased region" description="Polar residues" evidence="1">
    <location>
        <begin position="594"/>
        <end position="603"/>
    </location>
</feature>
<feature type="compositionally biased region" description="Low complexity" evidence="1">
    <location>
        <begin position="29"/>
        <end position="39"/>
    </location>
</feature>
<feature type="region of interest" description="Disordered" evidence="1">
    <location>
        <begin position="442"/>
        <end position="512"/>
    </location>
</feature>
<accession>A0A077WCL9</accession>
<dbReference type="InterPro" id="IPR045046">
    <property type="entry name" value="Vps9-like"/>
</dbReference>
<dbReference type="SUPFAM" id="SSF109993">
    <property type="entry name" value="VPS9 domain"/>
    <property type="match status" value="1"/>
</dbReference>
<organism evidence="3">
    <name type="scientific">Lichtheimia ramosa</name>
    <dbReference type="NCBI Taxonomy" id="688394"/>
    <lineage>
        <taxon>Eukaryota</taxon>
        <taxon>Fungi</taxon>
        <taxon>Fungi incertae sedis</taxon>
        <taxon>Mucoromycota</taxon>
        <taxon>Mucoromycotina</taxon>
        <taxon>Mucoromycetes</taxon>
        <taxon>Mucorales</taxon>
        <taxon>Lichtheimiaceae</taxon>
        <taxon>Lichtheimia</taxon>
    </lineage>
</organism>
<feature type="compositionally biased region" description="Basic and acidic residues" evidence="1">
    <location>
        <begin position="480"/>
        <end position="498"/>
    </location>
</feature>
<dbReference type="GO" id="GO:0030139">
    <property type="term" value="C:endocytic vesicle"/>
    <property type="evidence" value="ECO:0007669"/>
    <property type="project" value="TreeGrafter"/>
</dbReference>
<proteinExistence type="predicted"/>
<dbReference type="GO" id="GO:0005829">
    <property type="term" value="C:cytosol"/>
    <property type="evidence" value="ECO:0007669"/>
    <property type="project" value="TreeGrafter"/>
</dbReference>
<dbReference type="PROSITE" id="PS51205">
    <property type="entry name" value="VPS9"/>
    <property type="match status" value="1"/>
</dbReference>
<dbReference type="AlphaFoldDB" id="A0A077WCL9"/>
<name>A0A077WCL9_9FUNG</name>
<dbReference type="Pfam" id="PF02204">
    <property type="entry name" value="VPS9"/>
    <property type="match status" value="1"/>
</dbReference>
<feature type="region of interest" description="Disordered" evidence="1">
    <location>
        <begin position="1"/>
        <end position="39"/>
    </location>
</feature>
<dbReference type="GO" id="GO:0016192">
    <property type="term" value="P:vesicle-mediated transport"/>
    <property type="evidence" value="ECO:0007669"/>
    <property type="project" value="InterPro"/>
</dbReference>
<reference evidence="3" key="1">
    <citation type="journal article" date="2014" name="Genome Announc.">
        <title>De novo whole-genome sequence and genome annotation of Lichtheimia ramosa.</title>
        <authorList>
            <person name="Linde J."/>
            <person name="Schwartze V."/>
            <person name="Binder U."/>
            <person name="Lass-Florl C."/>
            <person name="Voigt K."/>
            <person name="Horn F."/>
        </authorList>
    </citation>
    <scope>NUCLEOTIDE SEQUENCE</scope>
    <source>
        <strain evidence="3">JMRC FSU:6197</strain>
    </source>
</reference>
<dbReference type="InterPro" id="IPR037191">
    <property type="entry name" value="VPS9_dom_sf"/>
</dbReference>